<gene>
    <name evidence="1" type="ORF">ILUMI_12610</name>
</gene>
<proteinExistence type="predicted"/>
<protein>
    <submittedName>
        <fullName evidence="1">Uncharacterized protein</fullName>
    </submittedName>
</protein>
<name>A0A8K0GCS5_IGNLU</name>
<sequence>MVVQQYKRRKFVANPQQHFYQDDYTVKVDVLHVVSYNHSYGRDVKAGLVWYNRTTRTVNASGYLLKDLGTDMSLLTYRFLSNEYRPNGMFITINLCREANVDRFGVAKTIQDSVNFQLKCPVKKGFLSITHGTVDFSKFPPHLHAGKYRAQIKVYDGPNFLAEFYIDSEITEKIKKWELERIFD</sequence>
<dbReference type="InterPro" id="IPR010512">
    <property type="entry name" value="DUF1091"/>
</dbReference>
<accession>A0A8K0GCS5</accession>
<dbReference type="Pfam" id="PF06477">
    <property type="entry name" value="DUF1091"/>
    <property type="match status" value="1"/>
</dbReference>
<reference evidence="1" key="1">
    <citation type="submission" date="2019-08" db="EMBL/GenBank/DDBJ databases">
        <title>The genome of the North American firefly Photinus pyralis.</title>
        <authorList>
            <consortium name="Photinus pyralis genome working group"/>
            <person name="Fallon T.R."/>
            <person name="Sander Lower S.E."/>
            <person name="Weng J.-K."/>
        </authorList>
    </citation>
    <scope>NUCLEOTIDE SEQUENCE</scope>
    <source>
        <strain evidence="1">TRF0915ILg1</strain>
        <tissue evidence="1">Whole body</tissue>
    </source>
</reference>
<dbReference type="Proteomes" id="UP000801492">
    <property type="component" value="Unassembled WGS sequence"/>
</dbReference>
<organism evidence="1 2">
    <name type="scientific">Ignelater luminosus</name>
    <name type="common">Cucubano</name>
    <name type="synonym">Pyrophorus luminosus</name>
    <dbReference type="NCBI Taxonomy" id="2038154"/>
    <lineage>
        <taxon>Eukaryota</taxon>
        <taxon>Metazoa</taxon>
        <taxon>Ecdysozoa</taxon>
        <taxon>Arthropoda</taxon>
        <taxon>Hexapoda</taxon>
        <taxon>Insecta</taxon>
        <taxon>Pterygota</taxon>
        <taxon>Neoptera</taxon>
        <taxon>Endopterygota</taxon>
        <taxon>Coleoptera</taxon>
        <taxon>Polyphaga</taxon>
        <taxon>Elateriformia</taxon>
        <taxon>Elateroidea</taxon>
        <taxon>Elateridae</taxon>
        <taxon>Agrypninae</taxon>
        <taxon>Pyrophorini</taxon>
        <taxon>Ignelater</taxon>
    </lineage>
</organism>
<evidence type="ECO:0000313" key="2">
    <source>
        <dbReference type="Proteomes" id="UP000801492"/>
    </source>
</evidence>
<dbReference type="AlphaFoldDB" id="A0A8K0GCS5"/>
<comment type="caution">
    <text evidence="1">The sequence shown here is derived from an EMBL/GenBank/DDBJ whole genome shotgun (WGS) entry which is preliminary data.</text>
</comment>
<dbReference type="EMBL" id="VTPC01007885">
    <property type="protein sequence ID" value="KAF2893563.1"/>
    <property type="molecule type" value="Genomic_DNA"/>
</dbReference>
<evidence type="ECO:0000313" key="1">
    <source>
        <dbReference type="EMBL" id="KAF2893563.1"/>
    </source>
</evidence>
<keyword evidence="2" id="KW-1185">Reference proteome</keyword>